<dbReference type="Proteomes" id="UP000190827">
    <property type="component" value="Unassembled WGS sequence"/>
</dbReference>
<evidence type="ECO:0000313" key="3">
    <source>
        <dbReference type="Proteomes" id="UP000190827"/>
    </source>
</evidence>
<sequence length="285" mass="29001">MPLNTSPVRRDIDYLRRRVKPRPEPVAQAEPVASAPAAPPPATPAASAAPSTGLTLGGPSTPAAAPPAPAASAAPSAAPAPSAPSTGLSLGGSSSPAPATPSGRPATTPAAAPTTPQPFPAPTAEEVRVLDDETPLVRLDPRQSAIGSLIVGGATAIVWETVELVTGVATADGIDGTPVTTPGNRPLLGFDGGDAILALRHVHLIRRALFVGTAGHPLTVQLFDGESFAAADDTGAPPVVSLLRIGSRLELRLEPLPAEIPLETLLQQFGFEPTPYVVAREPRRR</sequence>
<protein>
    <recommendedName>
        <fullName evidence="4">FHA domain-containing protein</fullName>
    </recommendedName>
</protein>
<organism evidence="2 3">
    <name type="scientific">Plantibacter cousiniae</name>
    <name type="common">nom. nud.</name>
    <dbReference type="NCBI Taxonomy" id="199709"/>
    <lineage>
        <taxon>Bacteria</taxon>
        <taxon>Bacillati</taxon>
        <taxon>Actinomycetota</taxon>
        <taxon>Actinomycetes</taxon>
        <taxon>Micrococcales</taxon>
        <taxon>Microbacteriaceae</taxon>
        <taxon>Plantibacter</taxon>
    </lineage>
</organism>
<feature type="region of interest" description="Disordered" evidence="1">
    <location>
        <begin position="1"/>
        <end position="122"/>
    </location>
</feature>
<evidence type="ECO:0008006" key="4">
    <source>
        <dbReference type="Google" id="ProtNLM"/>
    </source>
</evidence>
<keyword evidence="3" id="KW-1185">Reference proteome</keyword>
<comment type="caution">
    <text evidence="2">The sequence shown here is derived from an EMBL/GenBank/DDBJ whole genome shotgun (WGS) entry which is preliminary data.</text>
</comment>
<dbReference type="RefSeq" id="WP_079704608.1">
    <property type="nucleotide sequence ID" value="NZ_FUZO01000001.1"/>
</dbReference>
<gene>
    <name evidence="2" type="ORF">SAMN06295973_0548</name>
</gene>
<evidence type="ECO:0000256" key="1">
    <source>
        <dbReference type="SAM" id="MobiDB-lite"/>
    </source>
</evidence>
<dbReference type="EMBL" id="FUZO01000001">
    <property type="protein sequence ID" value="SKC39818.1"/>
    <property type="molecule type" value="Genomic_DNA"/>
</dbReference>
<accession>A0ABY1LJ29</accession>
<proteinExistence type="predicted"/>
<name>A0ABY1LJ29_9MICO</name>
<evidence type="ECO:0000313" key="2">
    <source>
        <dbReference type="EMBL" id="SKC39818.1"/>
    </source>
</evidence>
<reference evidence="2 3" key="1">
    <citation type="submission" date="2017-02" db="EMBL/GenBank/DDBJ databases">
        <authorList>
            <person name="Varghese N."/>
            <person name="Submissions S."/>
        </authorList>
    </citation>
    <scope>NUCLEOTIDE SEQUENCE [LARGE SCALE GENOMIC DNA]</scope>
    <source>
        <strain evidence="2 3">VKM Ac-1787</strain>
    </source>
</reference>
<feature type="compositionally biased region" description="Low complexity" evidence="1">
    <location>
        <begin position="70"/>
        <end position="114"/>
    </location>
</feature>
<feature type="compositionally biased region" description="Low complexity" evidence="1">
    <location>
        <begin position="25"/>
        <end position="36"/>
    </location>
</feature>